<keyword evidence="6 9" id="KW-0133">Cell shape</keyword>
<keyword evidence="3" id="KW-0328">Glycosyltransferase</keyword>
<keyword evidence="4" id="KW-0808">Transferase</keyword>
<evidence type="ECO:0000256" key="1">
    <source>
        <dbReference type="ARBA" id="ARBA00004752"/>
    </source>
</evidence>
<evidence type="ECO:0000313" key="11">
    <source>
        <dbReference type="EMBL" id="MDA7026259.1"/>
    </source>
</evidence>
<dbReference type="PANTHER" id="PTHR30582">
    <property type="entry name" value="L,D-TRANSPEPTIDASE"/>
    <property type="match status" value="1"/>
</dbReference>
<comment type="similarity">
    <text evidence="2">Belongs to the YkuD family.</text>
</comment>
<evidence type="ECO:0000256" key="6">
    <source>
        <dbReference type="ARBA" id="ARBA00022960"/>
    </source>
</evidence>
<accession>A0ABT4X1W2</accession>
<feature type="domain" description="L,D-TPase catalytic" evidence="10">
    <location>
        <begin position="24"/>
        <end position="131"/>
    </location>
</feature>
<comment type="caution">
    <text evidence="11">The sequence shown here is derived from an EMBL/GenBank/DDBJ whole genome shotgun (WGS) entry which is preliminary data.</text>
</comment>
<evidence type="ECO:0000256" key="7">
    <source>
        <dbReference type="ARBA" id="ARBA00022984"/>
    </source>
</evidence>
<gene>
    <name evidence="11" type="ORF">PJ311_06475</name>
</gene>
<evidence type="ECO:0000256" key="9">
    <source>
        <dbReference type="PROSITE-ProRule" id="PRU01373"/>
    </source>
</evidence>
<protein>
    <submittedName>
        <fullName evidence="11">L,D-transpeptidase</fullName>
    </submittedName>
</protein>
<dbReference type="InterPro" id="IPR005490">
    <property type="entry name" value="LD_TPept_cat_dom"/>
</dbReference>
<name>A0ABT4X1W2_9BACI</name>
<feature type="active site" description="Nucleophile" evidence="9">
    <location>
        <position position="107"/>
    </location>
</feature>
<keyword evidence="5" id="KW-0378">Hydrolase</keyword>
<dbReference type="EMBL" id="JAQKAB010000003">
    <property type="protein sequence ID" value="MDA7026259.1"/>
    <property type="molecule type" value="Genomic_DNA"/>
</dbReference>
<dbReference type="PANTHER" id="PTHR30582:SF24">
    <property type="entry name" value="L,D-TRANSPEPTIDASE ERFK_SRFK-RELATED"/>
    <property type="match status" value="1"/>
</dbReference>
<dbReference type="Gene3D" id="2.40.440.10">
    <property type="entry name" value="L,D-transpeptidase catalytic domain-like"/>
    <property type="match status" value="1"/>
</dbReference>
<feature type="active site" description="Proton donor/acceptor" evidence="9">
    <location>
        <position position="91"/>
    </location>
</feature>
<dbReference type="InterPro" id="IPR050979">
    <property type="entry name" value="LD-transpeptidase"/>
</dbReference>
<dbReference type="InterPro" id="IPR038063">
    <property type="entry name" value="Transpep_catalytic_dom"/>
</dbReference>
<evidence type="ECO:0000256" key="3">
    <source>
        <dbReference type="ARBA" id="ARBA00022676"/>
    </source>
</evidence>
<organism evidence="11 12">
    <name type="scientific">Bacillus changyiensis</name>
    <dbReference type="NCBI Taxonomy" id="3004103"/>
    <lineage>
        <taxon>Bacteria</taxon>
        <taxon>Bacillati</taxon>
        <taxon>Bacillota</taxon>
        <taxon>Bacilli</taxon>
        <taxon>Bacillales</taxon>
        <taxon>Bacillaceae</taxon>
        <taxon>Bacillus</taxon>
    </lineage>
</organism>
<evidence type="ECO:0000259" key="10">
    <source>
        <dbReference type="PROSITE" id="PS52029"/>
    </source>
</evidence>
<dbReference type="Proteomes" id="UP001211894">
    <property type="component" value="Unassembled WGS sequence"/>
</dbReference>
<evidence type="ECO:0000256" key="2">
    <source>
        <dbReference type="ARBA" id="ARBA00005992"/>
    </source>
</evidence>
<reference evidence="11 12" key="1">
    <citation type="submission" date="2023-01" db="EMBL/GenBank/DDBJ databases">
        <title>Bacillus changyiensis sp. nov., isolated from a coastal deposit.</title>
        <authorList>
            <person name="Xiao G."/>
            <person name="Lai Q."/>
            <person name="Hu Z."/>
            <person name="Shao Z."/>
        </authorList>
    </citation>
    <scope>NUCLEOTIDE SEQUENCE [LARGE SCALE GENOMIC DNA]</scope>
    <source>
        <strain evidence="11 12">CLL-7-23</strain>
    </source>
</reference>
<evidence type="ECO:0000313" key="12">
    <source>
        <dbReference type="Proteomes" id="UP001211894"/>
    </source>
</evidence>
<evidence type="ECO:0000256" key="5">
    <source>
        <dbReference type="ARBA" id="ARBA00022801"/>
    </source>
</evidence>
<comment type="pathway">
    <text evidence="1 9">Cell wall biogenesis; peptidoglycan biosynthesis.</text>
</comment>
<evidence type="ECO:0000256" key="8">
    <source>
        <dbReference type="ARBA" id="ARBA00023316"/>
    </source>
</evidence>
<dbReference type="Pfam" id="PF03734">
    <property type="entry name" value="YkuD"/>
    <property type="match status" value="1"/>
</dbReference>
<evidence type="ECO:0000256" key="4">
    <source>
        <dbReference type="ARBA" id="ARBA00022679"/>
    </source>
</evidence>
<dbReference type="PROSITE" id="PS52029">
    <property type="entry name" value="LD_TPASE"/>
    <property type="match status" value="1"/>
</dbReference>
<keyword evidence="7 9" id="KW-0573">Peptidoglycan synthesis</keyword>
<proteinExistence type="inferred from homology"/>
<dbReference type="CDD" id="cd16913">
    <property type="entry name" value="YkuD_like"/>
    <property type="match status" value="1"/>
</dbReference>
<keyword evidence="12" id="KW-1185">Reference proteome</keyword>
<dbReference type="SUPFAM" id="SSF141523">
    <property type="entry name" value="L,D-transpeptidase catalytic domain-like"/>
    <property type="match status" value="1"/>
</dbReference>
<sequence>MEFREPWKSRTNSDGLRDANTIPYKIVVSLRNKTLKLYESDRLIKTYLVAIGRTVKKTPQGEFIIVNRQANPGGPFGAYWLGLSKEGYGIHGTNNPSSIGKAVSKGCIRMYNRDVRELASIVPNSTPVIITP</sequence>
<keyword evidence="8 9" id="KW-0961">Cell wall biogenesis/degradation</keyword>